<sequence>MDIGVCLPTGVPGAEGSQLTEFARRADHLGFSSLTVTDRVVYDSYDSIVALSAAAAVTTRIKLVTAVLLPACRPSTVELGKQLASLDRISGGRLVVGVSAGLREDDYAATGTDFHTRGGRLDATIEEMRQIWAGEGPHAGVGPRPVRGDIPLWGGGHSPAGLRRAARHTIGWISPGGPPQRYADQVESFRKLWAGEGREGAPRMGANCYAALGPNGREHARAHLLSYYGYMGELAEHLAKGAITEGETLRAVAEGYAAAGCDELFLLSVTADPGHLDLLAESVLR</sequence>
<dbReference type="InterPro" id="IPR050172">
    <property type="entry name" value="SsuD_RutA_monooxygenase"/>
</dbReference>
<keyword evidence="1" id="KW-0285">Flavoprotein</keyword>
<evidence type="ECO:0000313" key="6">
    <source>
        <dbReference type="EMBL" id="RRQ88632.1"/>
    </source>
</evidence>
<feature type="domain" description="Luciferase-like" evidence="5">
    <location>
        <begin position="1"/>
        <end position="234"/>
    </location>
</feature>
<evidence type="ECO:0000256" key="1">
    <source>
        <dbReference type="ARBA" id="ARBA00022630"/>
    </source>
</evidence>
<evidence type="ECO:0000256" key="4">
    <source>
        <dbReference type="ARBA" id="ARBA00023033"/>
    </source>
</evidence>
<dbReference type="Proteomes" id="UP000276379">
    <property type="component" value="Unassembled WGS sequence"/>
</dbReference>
<dbReference type="Pfam" id="PF00296">
    <property type="entry name" value="Bac_luciferase"/>
    <property type="match status" value="1"/>
</dbReference>
<dbReference type="Gene3D" id="3.20.20.30">
    <property type="entry name" value="Luciferase-like domain"/>
    <property type="match status" value="1"/>
</dbReference>
<evidence type="ECO:0000256" key="2">
    <source>
        <dbReference type="ARBA" id="ARBA00022643"/>
    </source>
</evidence>
<keyword evidence="2" id="KW-0288">FMN</keyword>
<dbReference type="InterPro" id="IPR011251">
    <property type="entry name" value="Luciferase-like_dom"/>
</dbReference>
<organism evidence="6 7">
    <name type="scientific">Streptomyces griseofuscus</name>
    <dbReference type="NCBI Taxonomy" id="146922"/>
    <lineage>
        <taxon>Bacteria</taxon>
        <taxon>Bacillati</taxon>
        <taxon>Actinomycetota</taxon>
        <taxon>Actinomycetes</taxon>
        <taxon>Kitasatosporales</taxon>
        <taxon>Streptomycetaceae</taxon>
        <taxon>Streptomyces</taxon>
    </lineage>
</organism>
<dbReference type="GO" id="GO:0008726">
    <property type="term" value="F:alkanesulfonate monooxygenase activity"/>
    <property type="evidence" value="ECO:0007669"/>
    <property type="project" value="TreeGrafter"/>
</dbReference>
<evidence type="ECO:0000256" key="3">
    <source>
        <dbReference type="ARBA" id="ARBA00023002"/>
    </source>
</evidence>
<dbReference type="AlphaFoldDB" id="A0A3R8S514"/>
<evidence type="ECO:0000259" key="5">
    <source>
        <dbReference type="Pfam" id="PF00296"/>
    </source>
</evidence>
<dbReference type="GO" id="GO:0046306">
    <property type="term" value="P:alkanesulfonate catabolic process"/>
    <property type="evidence" value="ECO:0007669"/>
    <property type="project" value="TreeGrafter"/>
</dbReference>
<proteinExistence type="predicted"/>
<reference evidence="6 7" key="1">
    <citation type="submission" date="2017-10" db="EMBL/GenBank/DDBJ databases">
        <title>Draft genome of actinobacteria isolated from guarana (Paullinia cupana (Mart.) Ducke.</title>
        <authorList>
            <person name="Siqueira K.A."/>
            <person name="Liotti R.G."/>
            <person name="Mendes T.A."/>
            <person name="Soares M.A."/>
        </authorList>
    </citation>
    <scope>NUCLEOTIDE SEQUENCE [LARGE SCALE GENOMIC DNA]</scope>
    <source>
        <strain evidence="6 7">199</strain>
    </source>
</reference>
<dbReference type="PANTHER" id="PTHR42847:SF4">
    <property type="entry name" value="ALKANESULFONATE MONOOXYGENASE-RELATED"/>
    <property type="match status" value="1"/>
</dbReference>
<dbReference type="SUPFAM" id="SSF51679">
    <property type="entry name" value="Bacterial luciferase-like"/>
    <property type="match status" value="1"/>
</dbReference>
<dbReference type="InterPro" id="IPR036661">
    <property type="entry name" value="Luciferase-like_sf"/>
</dbReference>
<dbReference type="PANTHER" id="PTHR42847">
    <property type="entry name" value="ALKANESULFONATE MONOOXYGENASE"/>
    <property type="match status" value="1"/>
</dbReference>
<evidence type="ECO:0000313" key="7">
    <source>
        <dbReference type="Proteomes" id="UP000276379"/>
    </source>
</evidence>
<dbReference type="EMBL" id="PDES01000002">
    <property type="protein sequence ID" value="RRQ88632.1"/>
    <property type="molecule type" value="Genomic_DNA"/>
</dbReference>
<keyword evidence="7" id="KW-1185">Reference proteome</keyword>
<protein>
    <submittedName>
        <fullName evidence="6">LLM class flavin-dependent oxidoreductase</fullName>
    </submittedName>
</protein>
<accession>A0A3R8S514</accession>
<keyword evidence="4" id="KW-0503">Monooxygenase</keyword>
<dbReference type="RefSeq" id="WP_093678509.1">
    <property type="nucleotide sequence ID" value="NZ_JBEYJI010000005.1"/>
</dbReference>
<name>A0A3R8S514_9ACTN</name>
<gene>
    <name evidence="6" type="ORF">CQW44_05650</name>
</gene>
<keyword evidence="3" id="KW-0560">Oxidoreductase</keyword>
<comment type="caution">
    <text evidence="6">The sequence shown here is derived from an EMBL/GenBank/DDBJ whole genome shotgun (WGS) entry which is preliminary data.</text>
</comment>